<name>A0ACC3NIT1_9PEZI</name>
<gene>
    <name evidence="1" type="ORF">LTR37_005722</name>
</gene>
<dbReference type="Proteomes" id="UP001281147">
    <property type="component" value="Unassembled WGS sequence"/>
</dbReference>
<comment type="caution">
    <text evidence="1">The sequence shown here is derived from an EMBL/GenBank/DDBJ whole genome shotgun (WGS) entry which is preliminary data.</text>
</comment>
<evidence type="ECO:0000313" key="2">
    <source>
        <dbReference type="Proteomes" id="UP001281147"/>
    </source>
</evidence>
<organism evidence="1 2">
    <name type="scientific">Vermiconidia calcicola</name>
    <dbReference type="NCBI Taxonomy" id="1690605"/>
    <lineage>
        <taxon>Eukaryota</taxon>
        <taxon>Fungi</taxon>
        <taxon>Dikarya</taxon>
        <taxon>Ascomycota</taxon>
        <taxon>Pezizomycotina</taxon>
        <taxon>Dothideomycetes</taxon>
        <taxon>Dothideomycetidae</taxon>
        <taxon>Mycosphaerellales</taxon>
        <taxon>Extremaceae</taxon>
        <taxon>Vermiconidia</taxon>
    </lineage>
</organism>
<sequence length="280" mass="29758">MRTTKGIRIAALGSSFAAGPSIDPIENAAAGRSTRNYAHLLVEKLNTSAGAGAELTDLTVSGATLLDVLSEKQHAGGAVFEPQVQGLRGDEDLVTLTCGGNDIRYVGGLIDASMISCVGPRHPMTINVRNNPNPPTMTQEELTARLVEALKAIHRRAPKAKVYLVQYLSIIGHDTRPLYDIALTAESMKHFDDVAGLLAQAYVDAAEGFNNRGSRSTAEVVPIASTSKAHGLGSQDPWVQGFSMEMLAHGPAPFHPNAAGHEAAAEMLYRRIRDARVGVV</sequence>
<accession>A0ACC3NIT1</accession>
<evidence type="ECO:0000313" key="1">
    <source>
        <dbReference type="EMBL" id="KAK3717655.1"/>
    </source>
</evidence>
<reference evidence="1" key="1">
    <citation type="submission" date="2023-07" db="EMBL/GenBank/DDBJ databases">
        <title>Black Yeasts Isolated from many extreme environments.</title>
        <authorList>
            <person name="Coleine C."/>
            <person name="Stajich J.E."/>
            <person name="Selbmann L."/>
        </authorList>
    </citation>
    <scope>NUCLEOTIDE SEQUENCE</scope>
    <source>
        <strain evidence="1">CCFEE 5714</strain>
    </source>
</reference>
<proteinExistence type="predicted"/>
<protein>
    <submittedName>
        <fullName evidence="1">Uncharacterized protein</fullName>
    </submittedName>
</protein>
<keyword evidence="2" id="KW-1185">Reference proteome</keyword>
<dbReference type="EMBL" id="JAUTXU010000036">
    <property type="protein sequence ID" value="KAK3717655.1"/>
    <property type="molecule type" value="Genomic_DNA"/>
</dbReference>